<dbReference type="InterPro" id="IPR035897">
    <property type="entry name" value="Toll_tir_struct_dom_sf"/>
</dbReference>
<evidence type="ECO:0000256" key="4">
    <source>
        <dbReference type="ARBA" id="ARBA00047304"/>
    </source>
</evidence>
<dbReference type="PANTHER" id="PTHR32009:SF39">
    <property type="entry name" value="TIR DOMAIN-CONTAINING PROTEIN"/>
    <property type="match status" value="1"/>
</dbReference>
<evidence type="ECO:0000256" key="3">
    <source>
        <dbReference type="ARBA" id="ARBA00023027"/>
    </source>
</evidence>
<accession>A0ABD3JAE9</accession>
<dbReference type="PANTHER" id="PTHR32009">
    <property type="entry name" value="TMV RESISTANCE PROTEIN N-LIKE"/>
    <property type="match status" value="1"/>
</dbReference>
<dbReference type="GO" id="GO:0061809">
    <property type="term" value="F:NAD+ nucleosidase activity, cyclic ADP-ribose generating"/>
    <property type="evidence" value="ECO:0007669"/>
    <property type="project" value="UniProtKB-EC"/>
</dbReference>
<dbReference type="Gene3D" id="3.40.50.10140">
    <property type="entry name" value="Toll/interleukin-1 receptor homology (TIR) domain"/>
    <property type="match status" value="1"/>
</dbReference>
<dbReference type="Proteomes" id="UP001634007">
    <property type="component" value="Unassembled WGS sequence"/>
</dbReference>
<name>A0ABD3JAE9_EUCGL</name>
<dbReference type="InterPro" id="IPR000157">
    <property type="entry name" value="TIR_dom"/>
</dbReference>
<dbReference type="Pfam" id="PF01582">
    <property type="entry name" value="TIR"/>
    <property type="match status" value="1"/>
</dbReference>
<dbReference type="AlphaFoldDB" id="A0ABD3JAE9"/>
<feature type="non-terminal residue" evidence="6">
    <location>
        <position position="104"/>
    </location>
</feature>
<organism evidence="6 7">
    <name type="scientific">Eucalyptus globulus</name>
    <name type="common">Tasmanian blue gum</name>
    <dbReference type="NCBI Taxonomy" id="34317"/>
    <lineage>
        <taxon>Eukaryota</taxon>
        <taxon>Viridiplantae</taxon>
        <taxon>Streptophyta</taxon>
        <taxon>Embryophyta</taxon>
        <taxon>Tracheophyta</taxon>
        <taxon>Spermatophyta</taxon>
        <taxon>Magnoliopsida</taxon>
        <taxon>eudicotyledons</taxon>
        <taxon>Gunneridae</taxon>
        <taxon>Pentapetalae</taxon>
        <taxon>rosids</taxon>
        <taxon>malvids</taxon>
        <taxon>Myrtales</taxon>
        <taxon>Myrtaceae</taxon>
        <taxon>Myrtoideae</taxon>
        <taxon>Eucalypteae</taxon>
        <taxon>Eucalyptus</taxon>
    </lineage>
</organism>
<feature type="non-terminal residue" evidence="6">
    <location>
        <position position="1"/>
    </location>
</feature>
<protein>
    <recommendedName>
        <fullName evidence="1">ADP-ribosyl cyclase/cyclic ADP-ribose hydrolase</fullName>
        <ecNumber evidence="1">3.2.2.6</ecNumber>
    </recommendedName>
</protein>
<feature type="domain" description="TIR" evidence="5">
    <location>
        <begin position="33"/>
        <end position="104"/>
    </location>
</feature>
<gene>
    <name evidence="6" type="ORF">ACJRO7_036034</name>
</gene>
<keyword evidence="2" id="KW-0378">Hydrolase</keyword>
<dbReference type="EMBL" id="JBJKBG010000009">
    <property type="protein sequence ID" value="KAL3723955.1"/>
    <property type="molecule type" value="Genomic_DNA"/>
</dbReference>
<dbReference type="EC" id="3.2.2.6" evidence="1"/>
<keyword evidence="3" id="KW-0520">NAD</keyword>
<sequence>IKRHGFPLNVFQTKYTPRINKTKTMPSSYSHRWTLDIFVSYEDNDSKVNRFTSILFAKLKQARIGSRDSHERSNNLFKAIRQARFALVVFSANYADSSQCLDDP</sequence>
<evidence type="ECO:0000313" key="6">
    <source>
        <dbReference type="EMBL" id="KAL3723955.1"/>
    </source>
</evidence>
<dbReference type="SUPFAM" id="SSF52200">
    <property type="entry name" value="Toll/Interleukin receptor TIR domain"/>
    <property type="match status" value="1"/>
</dbReference>
<comment type="caution">
    <text evidence="6">The sequence shown here is derived from an EMBL/GenBank/DDBJ whole genome shotgun (WGS) entry which is preliminary data.</text>
</comment>
<evidence type="ECO:0000313" key="7">
    <source>
        <dbReference type="Proteomes" id="UP001634007"/>
    </source>
</evidence>
<evidence type="ECO:0000259" key="5">
    <source>
        <dbReference type="PROSITE" id="PS50104"/>
    </source>
</evidence>
<evidence type="ECO:0000256" key="1">
    <source>
        <dbReference type="ARBA" id="ARBA00011982"/>
    </source>
</evidence>
<keyword evidence="7" id="KW-1185">Reference proteome</keyword>
<evidence type="ECO:0000256" key="2">
    <source>
        <dbReference type="ARBA" id="ARBA00022801"/>
    </source>
</evidence>
<comment type="catalytic activity">
    <reaction evidence="4">
        <text>NAD(+) + H2O = ADP-D-ribose + nicotinamide + H(+)</text>
        <dbReference type="Rhea" id="RHEA:16301"/>
        <dbReference type="ChEBI" id="CHEBI:15377"/>
        <dbReference type="ChEBI" id="CHEBI:15378"/>
        <dbReference type="ChEBI" id="CHEBI:17154"/>
        <dbReference type="ChEBI" id="CHEBI:57540"/>
        <dbReference type="ChEBI" id="CHEBI:57967"/>
        <dbReference type="EC" id="3.2.2.6"/>
    </reaction>
    <physiologicalReaction direction="left-to-right" evidence="4">
        <dbReference type="Rhea" id="RHEA:16302"/>
    </physiologicalReaction>
</comment>
<reference evidence="6 7" key="1">
    <citation type="submission" date="2024-11" db="EMBL/GenBank/DDBJ databases">
        <title>Chromosome-level genome assembly of Eucalyptus globulus Labill. provides insights into its genome evolution.</title>
        <authorList>
            <person name="Li X."/>
        </authorList>
    </citation>
    <scope>NUCLEOTIDE SEQUENCE [LARGE SCALE GENOMIC DNA]</scope>
    <source>
        <strain evidence="6">CL2024</strain>
        <tissue evidence="6">Fresh tender leaves</tissue>
    </source>
</reference>
<proteinExistence type="predicted"/>
<dbReference type="PROSITE" id="PS50104">
    <property type="entry name" value="TIR"/>
    <property type="match status" value="1"/>
</dbReference>